<protein>
    <submittedName>
        <fullName evidence="2">Uncharacterized protein</fullName>
    </submittedName>
</protein>
<dbReference type="Proteomes" id="UP000670092">
    <property type="component" value="Unassembled WGS sequence"/>
</dbReference>
<organism evidence="2 3">
    <name type="scientific">Ajellomyces capsulatus</name>
    <name type="common">Darling's disease fungus</name>
    <name type="synonym">Histoplasma capsulatum</name>
    <dbReference type="NCBI Taxonomy" id="5037"/>
    <lineage>
        <taxon>Eukaryota</taxon>
        <taxon>Fungi</taxon>
        <taxon>Dikarya</taxon>
        <taxon>Ascomycota</taxon>
        <taxon>Pezizomycotina</taxon>
        <taxon>Eurotiomycetes</taxon>
        <taxon>Eurotiomycetidae</taxon>
        <taxon>Onygenales</taxon>
        <taxon>Ajellomycetaceae</taxon>
        <taxon>Histoplasma</taxon>
    </lineage>
</organism>
<dbReference type="EMBL" id="JAEVHI010000001">
    <property type="protein sequence ID" value="KAG5304906.1"/>
    <property type="molecule type" value="Genomic_DNA"/>
</dbReference>
<dbReference type="AlphaFoldDB" id="A0A8H8D7X8"/>
<feature type="compositionally biased region" description="Basic and acidic residues" evidence="1">
    <location>
        <begin position="11"/>
        <end position="35"/>
    </location>
</feature>
<proteinExistence type="predicted"/>
<feature type="compositionally biased region" description="Polar residues" evidence="1">
    <location>
        <begin position="1"/>
        <end position="10"/>
    </location>
</feature>
<evidence type="ECO:0000313" key="3">
    <source>
        <dbReference type="Proteomes" id="UP000670092"/>
    </source>
</evidence>
<evidence type="ECO:0000313" key="2">
    <source>
        <dbReference type="EMBL" id="KAG5304906.1"/>
    </source>
</evidence>
<evidence type="ECO:0000256" key="1">
    <source>
        <dbReference type="SAM" id="MobiDB-lite"/>
    </source>
</evidence>
<dbReference type="VEuPathDB" id="FungiDB:I7I52_03401"/>
<reference evidence="2 3" key="1">
    <citation type="submission" date="2021-01" db="EMBL/GenBank/DDBJ databases">
        <title>Chromosome-level genome assembly of a human fungal pathogen reveals clustering of transcriptionally co-regulated genes.</title>
        <authorList>
            <person name="Voorhies M."/>
            <person name="Cohen S."/>
            <person name="Shea T.P."/>
            <person name="Petrus S."/>
            <person name="Munoz J.F."/>
            <person name="Poplawski S."/>
            <person name="Goldman W.E."/>
            <person name="Michael T."/>
            <person name="Cuomo C.A."/>
            <person name="Sil A."/>
            <person name="Beyhan S."/>
        </authorList>
    </citation>
    <scope>NUCLEOTIDE SEQUENCE [LARGE SCALE GENOMIC DNA]</scope>
    <source>
        <strain evidence="2 3">G184AR</strain>
    </source>
</reference>
<feature type="region of interest" description="Disordered" evidence="1">
    <location>
        <begin position="1"/>
        <end position="44"/>
    </location>
</feature>
<name>A0A8H8D7X8_AJECA</name>
<comment type="caution">
    <text evidence="2">The sequence shown here is derived from an EMBL/GenBank/DDBJ whole genome shotgun (WGS) entry which is preliminary data.</text>
</comment>
<sequence>MQTTRSTRALQSEDKKSTSDRRRPAGTKWREEKRNASSRATGTALTHIPKLLGHRTHQQLLRTCPSDQPPTSIRQALFVDGSIGCQIFI</sequence>
<accession>A0A8H8D7X8</accession>
<gene>
    <name evidence="2" type="ORF">I7I52_03401</name>
</gene>